<accession>X1QXY9</accession>
<evidence type="ECO:0000313" key="2">
    <source>
        <dbReference type="EMBL" id="GAI73143.1"/>
    </source>
</evidence>
<dbReference type="PANTHER" id="PTHR42870">
    <property type="entry name" value="ACETYL-COA C-ACETYLTRANSFERASE"/>
    <property type="match status" value="1"/>
</dbReference>
<dbReference type="InterPro" id="IPR055140">
    <property type="entry name" value="Thiolase_C_2"/>
</dbReference>
<reference evidence="2" key="1">
    <citation type="journal article" date="2014" name="Front. Microbiol.">
        <title>High frequency of phylogenetically diverse reductive dehalogenase-homologous genes in deep subseafloor sedimentary metagenomes.</title>
        <authorList>
            <person name="Kawai M."/>
            <person name="Futagami T."/>
            <person name="Toyoda A."/>
            <person name="Takaki Y."/>
            <person name="Nishi S."/>
            <person name="Hori S."/>
            <person name="Arai W."/>
            <person name="Tsubouchi T."/>
            <person name="Morono Y."/>
            <person name="Uchiyama I."/>
            <person name="Ito T."/>
            <person name="Fujiyama A."/>
            <person name="Inagaki F."/>
            <person name="Takami H."/>
        </authorList>
    </citation>
    <scope>NUCLEOTIDE SEQUENCE</scope>
    <source>
        <strain evidence="2">Expedition CK06-06</strain>
    </source>
</reference>
<feature type="domain" description="Thiolase C-terminal" evidence="1">
    <location>
        <begin position="1"/>
        <end position="77"/>
    </location>
</feature>
<dbReference type="Pfam" id="PF22691">
    <property type="entry name" value="Thiolase_C_1"/>
    <property type="match status" value="1"/>
</dbReference>
<proteinExistence type="predicted"/>
<name>X1QXY9_9ZZZZ</name>
<dbReference type="AlphaFoldDB" id="X1QXY9"/>
<comment type="caution">
    <text evidence="2">The sequence shown here is derived from an EMBL/GenBank/DDBJ whole genome shotgun (WGS) entry which is preliminary data.</text>
</comment>
<organism evidence="2">
    <name type="scientific">marine sediment metagenome</name>
    <dbReference type="NCBI Taxonomy" id="412755"/>
    <lineage>
        <taxon>unclassified sequences</taxon>
        <taxon>metagenomes</taxon>
        <taxon>ecological metagenomes</taxon>
    </lineage>
</organism>
<gene>
    <name evidence="2" type="ORF">S12H4_21947</name>
</gene>
<feature type="non-terminal residue" evidence="2">
    <location>
        <position position="1"/>
    </location>
</feature>
<sequence length="82" mass="8697">GFCHKGEGGPFVEEGRIEIGKELPVNTHGGFLSEGYLHGLNHVAEAVSQLRGDAGPRQVKDAEIALCTSLGMQIGSALILRR</sequence>
<dbReference type="PANTHER" id="PTHR42870:SF1">
    <property type="entry name" value="NON-SPECIFIC LIPID-TRANSFER PROTEIN-LIKE 2"/>
    <property type="match status" value="1"/>
</dbReference>
<dbReference type="Gene3D" id="3.40.47.10">
    <property type="match status" value="1"/>
</dbReference>
<dbReference type="GO" id="GO:0016746">
    <property type="term" value="F:acyltransferase activity"/>
    <property type="evidence" value="ECO:0007669"/>
    <property type="project" value="InterPro"/>
</dbReference>
<dbReference type="InterPro" id="IPR016039">
    <property type="entry name" value="Thiolase-like"/>
</dbReference>
<dbReference type="SUPFAM" id="SSF53901">
    <property type="entry name" value="Thiolase-like"/>
    <property type="match status" value="1"/>
</dbReference>
<dbReference type="EMBL" id="BARW01011364">
    <property type="protein sequence ID" value="GAI73143.1"/>
    <property type="molecule type" value="Genomic_DNA"/>
</dbReference>
<evidence type="ECO:0000259" key="1">
    <source>
        <dbReference type="Pfam" id="PF22691"/>
    </source>
</evidence>
<protein>
    <recommendedName>
        <fullName evidence="1">Thiolase C-terminal domain-containing protein</fullName>
    </recommendedName>
</protein>